<gene>
    <name evidence="1" type="ORF">L2740_04710</name>
</gene>
<organism evidence="1 2">
    <name type="scientific">Shewanella pneumatophori</name>
    <dbReference type="NCBI Taxonomy" id="314092"/>
    <lineage>
        <taxon>Bacteria</taxon>
        <taxon>Pseudomonadati</taxon>
        <taxon>Pseudomonadota</taxon>
        <taxon>Gammaproteobacteria</taxon>
        <taxon>Alteromonadales</taxon>
        <taxon>Shewanellaceae</taxon>
        <taxon>Shewanella</taxon>
    </lineage>
</organism>
<dbReference type="Proteomes" id="UP001139293">
    <property type="component" value="Unassembled WGS sequence"/>
</dbReference>
<dbReference type="PROSITE" id="PS51257">
    <property type="entry name" value="PROKAR_LIPOPROTEIN"/>
    <property type="match status" value="1"/>
</dbReference>
<evidence type="ECO:0000313" key="2">
    <source>
        <dbReference type="Proteomes" id="UP001139293"/>
    </source>
</evidence>
<evidence type="ECO:0000313" key="1">
    <source>
        <dbReference type="EMBL" id="MCL1137849.1"/>
    </source>
</evidence>
<dbReference type="AlphaFoldDB" id="A0A9X1Z929"/>
<name>A0A9X1Z929_9GAMM</name>
<proteinExistence type="predicted"/>
<dbReference type="EMBL" id="JAKILB010000002">
    <property type="protein sequence ID" value="MCL1137849.1"/>
    <property type="molecule type" value="Genomic_DNA"/>
</dbReference>
<reference evidence="1" key="1">
    <citation type="submission" date="2022-01" db="EMBL/GenBank/DDBJ databases">
        <title>Whole genome-based taxonomy of the Shewanellaceae.</title>
        <authorList>
            <person name="Martin-Rodriguez A.J."/>
        </authorList>
    </citation>
    <scope>NUCLEOTIDE SEQUENCE</scope>
    <source>
        <strain evidence="1">KCTC 23973</strain>
    </source>
</reference>
<comment type="caution">
    <text evidence="1">The sequence shown here is derived from an EMBL/GenBank/DDBJ whole genome shotgun (WGS) entry which is preliminary data.</text>
</comment>
<accession>A0A9X1Z929</accession>
<protein>
    <submittedName>
        <fullName evidence="1">Uncharacterized protein</fullName>
    </submittedName>
</protein>
<dbReference type="RefSeq" id="WP_248948963.1">
    <property type="nucleotide sequence ID" value="NZ_JAKILB010000002.1"/>
</dbReference>
<sequence>MKSLLPLIFGSAVLVGCGGSDSDSPLPDSIIAETVKCTNLAEGGLCSQNVSNAWGQMDLTWATCNSLYCFEDGSEPDENPNLTRWREGELIPVYFLNSEDPRFTYAMNKAEELVGYKLFDRKGVINLDISNIYNIDYSSVETKWGFIWSQGTALDECSSGTVSTGPMMNSIVNHSVGLDYGINQPVGDTFSWINLDSGSATPETSCTNVASNEVTLHELAHALGMSNHFDGFGDGAAFNNNAERVLRTMYSNPHGQPFDALSIAQ</sequence>
<keyword evidence="2" id="KW-1185">Reference proteome</keyword>